<evidence type="ECO:0000256" key="1">
    <source>
        <dbReference type="SAM" id="Phobius"/>
    </source>
</evidence>
<reference evidence="2 3" key="1">
    <citation type="journal article" date="2019" name="Genome Biol. Evol.">
        <title>The Rhododendron genome and chromosomal organization provide insight into shared whole-genome duplications across the heath family (Ericaceae).</title>
        <authorList>
            <person name="Soza V.L."/>
            <person name="Lindsley D."/>
            <person name="Waalkes A."/>
            <person name="Ramage E."/>
            <person name="Patwardhan R.P."/>
            <person name="Burton J.N."/>
            <person name="Adey A."/>
            <person name="Kumar A."/>
            <person name="Qiu R."/>
            <person name="Shendure J."/>
            <person name="Hall B."/>
        </authorList>
    </citation>
    <scope>NUCLEOTIDE SEQUENCE [LARGE SCALE GENOMIC DNA]</scope>
    <source>
        <strain evidence="2">RSF 1966-606</strain>
    </source>
</reference>
<dbReference type="InterPro" id="IPR039926">
    <property type="entry name" value="Egg_app_1"/>
</dbReference>
<feature type="non-terminal residue" evidence="2">
    <location>
        <position position="1"/>
    </location>
</feature>
<dbReference type="OrthoDB" id="1650029at2759"/>
<dbReference type="PANTHER" id="PTHR33333">
    <property type="entry name" value="ERYTHROCYTE MEMBRANE PROTEIN 1-LIKE"/>
    <property type="match status" value="1"/>
</dbReference>
<accession>A0A6A4L5Y6</accession>
<evidence type="ECO:0000313" key="2">
    <source>
        <dbReference type="EMBL" id="KAE9451171.1"/>
    </source>
</evidence>
<keyword evidence="1" id="KW-1133">Transmembrane helix</keyword>
<protein>
    <submittedName>
        <fullName evidence="2">Uncharacterized protein</fullName>
    </submittedName>
</protein>
<dbReference type="AlphaFoldDB" id="A0A6A4L5Y6"/>
<dbReference type="EMBL" id="QEFC01002722">
    <property type="protein sequence ID" value="KAE9451171.1"/>
    <property type="molecule type" value="Genomic_DNA"/>
</dbReference>
<dbReference type="PANTHER" id="PTHR33333:SF32">
    <property type="entry name" value="PSAD1"/>
    <property type="match status" value="1"/>
</dbReference>
<sequence length="160" mass="17974">MGRGMRVEGSMNYVLDISAAEGEFWAENWINKVLEKLREIGRAMSPEEWINFVREKLKEFLAVLEHFGKIFMAKVDEVFPPETRVEQLKHWARVAAPYIIAAVAFWILLRYFSGCCCGVVRGGGSVVKTMIAPGTGGAVRIARATFEANPASYFRGLRGR</sequence>
<comment type="caution">
    <text evidence="2">The sequence shown here is derived from an EMBL/GenBank/DDBJ whole genome shotgun (WGS) entry which is preliminary data.</text>
</comment>
<organism evidence="2 3">
    <name type="scientific">Rhododendron williamsianum</name>
    <dbReference type="NCBI Taxonomy" id="262921"/>
    <lineage>
        <taxon>Eukaryota</taxon>
        <taxon>Viridiplantae</taxon>
        <taxon>Streptophyta</taxon>
        <taxon>Embryophyta</taxon>
        <taxon>Tracheophyta</taxon>
        <taxon>Spermatophyta</taxon>
        <taxon>Magnoliopsida</taxon>
        <taxon>eudicotyledons</taxon>
        <taxon>Gunneridae</taxon>
        <taxon>Pentapetalae</taxon>
        <taxon>asterids</taxon>
        <taxon>Ericales</taxon>
        <taxon>Ericaceae</taxon>
        <taxon>Ericoideae</taxon>
        <taxon>Rhodoreae</taxon>
        <taxon>Rhododendron</taxon>
    </lineage>
</organism>
<dbReference type="Proteomes" id="UP000428333">
    <property type="component" value="Linkage Group LG10"/>
</dbReference>
<proteinExistence type="predicted"/>
<keyword evidence="3" id="KW-1185">Reference proteome</keyword>
<keyword evidence="1" id="KW-0472">Membrane</keyword>
<keyword evidence="1" id="KW-0812">Transmembrane</keyword>
<evidence type="ECO:0000313" key="3">
    <source>
        <dbReference type="Proteomes" id="UP000428333"/>
    </source>
</evidence>
<gene>
    <name evidence="2" type="ORF">C3L33_16959</name>
</gene>
<name>A0A6A4L5Y6_9ERIC</name>
<feature type="transmembrane region" description="Helical" evidence="1">
    <location>
        <begin position="94"/>
        <end position="112"/>
    </location>
</feature>